<feature type="transmembrane region" description="Helical" evidence="7">
    <location>
        <begin position="94"/>
        <end position="120"/>
    </location>
</feature>
<dbReference type="GO" id="GO:0055085">
    <property type="term" value="P:transmembrane transport"/>
    <property type="evidence" value="ECO:0007669"/>
    <property type="project" value="InterPro"/>
</dbReference>
<dbReference type="GO" id="GO:0005886">
    <property type="term" value="C:plasma membrane"/>
    <property type="evidence" value="ECO:0007669"/>
    <property type="project" value="UniProtKB-SubCell"/>
</dbReference>
<comment type="similarity">
    <text evidence="7">Belongs to the binding-protein-dependent transport system permease family.</text>
</comment>
<evidence type="ECO:0000313" key="10">
    <source>
        <dbReference type="EMBL" id="SCE83407.1"/>
    </source>
</evidence>
<organism evidence="10 11">
    <name type="scientific">Micromonospora carbonacea</name>
    <dbReference type="NCBI Taxonomy" id="47853"/>
    <lineage>
        <taxon>Bacteria</taxon>
        <taxon>Bacillati</taxon>
        <taxon>Actinomycetota</taxon>
        <taxon>Actinomycetes</taxon>
        <taxon>Micromonosporales</taxon>
        <taxon>Micromonosporaceae</taxon>
        <taxon>Micromonospora</taxon>
    </lineage>
</organism>
<sequence length="296" mass="30720">MSLDVAPTAPATGAPATPKTPARSGRRWRVTDLLSMAWLALLVLSMLLLPTVLGLDDQKMAAADRLSGPSAAHLLGTDNYGRDLLARALSGARVSLFIGFGSVAAAALVGVPLGMLAGYLRGRFDAVVSFVVDVILAFPGLILALALASFLGASITNVLIAITVPMTPVFVRLAKAQTLAVAGREYVEASLVIGTPARSILWRDVLPNIRTAVLSYALVSIGTAILIEGGLSFLGLGVPSPQPSWGSMINLGRSFIANDPLLIVVPAVFMLLTILSLNLLADRFLSGADAVTGGVR</sequence>
<evidence type="ECO:0000256" key="2">
    <source>
        <dbReference type="ARBA" id="ARBA00022448"/>
    </source>
</evidence>
<feature type="domain" description="ABC transmembrane type-1" evidence="9">
    <location>
        <begin position="92"/>
        <end position="281"/>
    </location>
</feature>
<dbReference type="InterPro" id="IPR035906">
    <property type="entry name" value="MetI-like_sf"/>
</dbReference>
<dbReference type="PROSITE" id="PS50928">
    <property type="entry name" value="ABC_TM1"/>
    <property type="match status" value="1"/>
</dbReference>
<keyword evidence="4 7" id="KW-0812">Transmembrane</keyword>
<keyword evidence="11" id="KW-1185">Reference proteome</keyword>
<evidence type="ECO:0000256" key="3">
    <source>
        <dbReference type="ARBA" id="ARBA00022475"/>
    </source>
</evidence>
<feature type="region of interest" description="Disordered" evidence="8">
    <location>
        <begin position="1"/>
        <end position="23"/>
    </location>
</feature>
<feature type="transmembrane region" description="Helical" evidence="7">
    <location>
        <begin position="154"/>
        <end position="174"/>
    </location>
</feature>
<comment type="subcellular location">
    <subcellularLocation>
        <location evidence="1 7">Cell membrane</location>
        <topology evidence="1 7">Multi-pass membrane protein</topology>
    </subcellularLocation>
</comment>
<keyword evidence="5 7" id="KW-1133">Transmembrane helix</keyword>
<dbReference type="CDD" id="cd06261">
    <property type="entry name" value="TM_PBP2"/>
    <property type="match status" value="1"/>
</dbReference>
<protein>
    <submittedName>
        <fullName evidence="10">Peptide/nickel transport system permease protein</fullName>
    </submittedName>
</protein>
<gene>
    <name evidence="10" type="ORF">GA0070563_102288</name>
</gene>
<evidence type="ECO:0000256" key="4">
    <source>
        <dbReference type="ARBA" id="ARBA00022692"/>
    </source>
</evidence>
<dbReference type="PANTHER" id="PTHR43386:SF25">
    <property type="entry name" value="PEPTIDE ABC TRANSPORTER PERMEASE PROTEIN"/>
    <property type="match status" value="1"/>
</dbReference>
<dbReference type="PANTHER" id="PTHR43386">
    <property type="entry name" value="OLIGOPEPTIDE TRANSPORT SYSTEM PERMEASE PROTEIN APPC"/>
    <property type="match status" value="1"/>
</dbReference>
<feature type="compositionally biased region" description="Low complexity" evidence="8">
    <location>
        <begin position="1"/>
        <end position="22"/>
    </location>
</feature>
<dbReference type="Gene3D" id="1.10.3720.10">
    <property type="entry name" value="MetI-like"/>
    <property type="match status" value="1"/>
</dbReference>
<feature type="transmembrane region" description="Helical" evidence="7">
    <location>
        <begin position="213"/>
        <end position="238"/>
    </location>
</feature>
<dbReference type="InterPro" id="IPR050366">
    <property type="entry name" value="BP-dependent_transpt_permease"/>
</dbReference>
<evidence type="ECO:0000313" key="11">
    <source>
        <dbReference type="Proteomes" id="UP000183585"/>
    </source>
</evidence>
<reference evidence="11" key="1">
    <citation type="submission" date="2016-06" db="EMBL/GenBank/DDBJ databases">
        <authorList>
            <person name="Varghese N."/>
            <person name="Submissions Spin"/>
        </authorList>
    </citation>
    <scope>NUCLEOTIDE SEQUENCE [LARGE SCALE GENOMIC DNA]</scope>
    <source>
        <strain evidence="11">DSM 43168</strain>
    </source>
</reference>
<evidence type="ECO:0000256" key="1">
    <source>
        <dbReference type="ARBA" id="ARBA00004651"/>
    </source>
</evidence>
<evidence type="ECO:0000256" key="5">
    <source>
        <dbReference type="ARBA" id="ARBA00022989"/>
    </source>
</evidence>
<keyword evidence="6 7" id="KW-0472">Membrane</keyword>
<evidence type="ECO:0000259" key="9">
    <source>
        <dbReference type="PROSITE" id="PS50928"/>
    </source>
</evidence>
<proteinExistence type="inferred from homology"/>
<dbReference type="Pfam" id="PF00528">
    <property type="entry name" value="BPD_transp_1"/>
    <property type="match status" value="1"/>
</dbReference>
<dbReference type="InterPro" id="IPR000515">
    <property type="entry name" value="MetI-like"/>
</dbReference>
<dbReference type="SUPFAM" id="SSF161098">
    <property type="entry name" value="MetI-like"/>
    <property type="match status" value="1"/>
</dbReference>
<evidence type="ECO:0000256" key="8">
    <source>
        <dbReference type="SAM" id="MobiDB-lite"/>
    </source>
</evidence>
<feature type="transmembrane region" description="Helical" evidence="7">
    <location>
        <begin position="261"/>
        <end position="281"/>
    </location>
</feature>
<evidence type="ECO:0000256" key="6">
    <source>
        <dbReference type="ARBA" id="ARBA00023136"/>
    </source>
</evidence>
<keyword evidence="2 7" id="KW-0813">Transport</keyword>
<dbReference type="RefSeq" id="WP_083302504.1">
    <property type="nucleotide sequence ID" value="NZ_FMCT01000002.1"/>
</dbReference>
<dbReference type="EMBL" id="FMCT01000002">
    <property type="protein sequence ID" value="SCE83407.1"/>
    <property type="molecule type" value="Genomic_DNA"/>
</dbReference>
<keyword evidence="3" id="KW-1003">Cell membrane</keyword>
<dbReference type="AlphaFoldDB" id="A0A1C4VHE3"/>
<dbReference type="Proteomes" id="UP000183585">
    <property type="component" value="Unassembled WGS sequence"/>
</dbReference>
<accession>A0A1C4VHE3</accession>
<feature type="transmembrane region" description="Helical" evidence="7">
    <location>
        <begin position="33"/>
        <end position="53"/>
    </location>
</feature>
<name>A0A1C4VHE3_9ACTN</name>
<feature type="transmembrane region" description="Helical" evidence="7">
    <location>
        <begin position="127"/>
        <end position="148"/>
    </location>
</feature>
<evidence type="ECO:0000256" key="7">
    <source>
        <dbReference type="RuleBase" id="RU363032"/>
    </source>
</evidence>